<proteinExistence type="predicted"/>
<accession>A0A8I2B8W3</accession>
<dbReference type="AlphaFoldDB" id="A0A8I2B8W3"/>
<dbReference type="CDD" id="cd17919">
    <property type="entry name" value="DEXHc_Snf"/>
    <property type="match status" value="1"/>
</dbReference>
<dbReference type="PANTHER" id="PTHR45629:SF7">
    <property type="entry name" value="DNA EXCISION REPAIR PROTEIN ERCC-6-RELATED"/>
    <property type="match status" value="1"/>
</dbReference>
<dbReference type="InterPro" id="IPR014001">
    <property type="entry name" value="Helicase_ATP-bd"/>
</dbReference>
<dbReference type="SMART" id="SM00487">
    <property type="entry name" value="DEXDc"/>
    <property type="match status" value="1"/>
</dbReference>
<dbReference type="InterPro" id="IPR050496">
    <property type="entry name" value="SNF2_RAD54_helicase_repair"/>
</dbReference>
<evidence type="ECO:0000259" key="2">
    <source>
        <dbReference type="PROSITE" id="PS51192"/>
    </source>
</evidence>
<feature type="domain" description="Helicase ATP-binding" evidence="2">
    <location>
        <begin position="109"/>
        <end position="284"/>
    </location>
</feature>
<dbReference type="InterPro" id="IPR027417">
    <property type="entry name" value="P-loop_NTPase"/>
</dbReference>
<dbReference type="CDD" id="cd18793">
    <property type="entry name" value="SF2_C_SNF"/>
    <property type="match status" value="1"/>
</dbReference>
<dbReference type="InterPro" id="IPR049730">
    <property type="entry name" value="SNF2/RAD54-like_C"/>
</dbReference>
<evidence type="ECO:0000256" key="1">
    <source>
        <dbReference type="ARBA" id="ARBA00022801"/>
    </source>
</evidence>
<organism evidence="4 5">
    <name type="scientific">Bacillus subtilis</name>
    <dbReference type="NCBI Taxonomy" id="1423"/>
    <lineage>
        <taxon>Bacteria</taxon>
        <taxon>Bacillati</taxon>
        <taxon>Bacillota</taxon>
        <taxon>Bacilli</taxon>
        <taxon>Bacillales</taxon>
        <taxon>Bacillaceae</taxon>
        <taxon>Bacillus</taxon>
    </lineage>
</organism>
<dbReference type="Pfam" id="PF00176">
    <property type="entry name" value="SNF2-rel_dom"/>
    <property type="match status" value="1"/>
</dbReference>
<dbReference type="EMBL" id="JAGFPW010000005">
    <property type="protein sequence ID" value="MBO3794220.1"/>
    <property type="molecule type" value="Genomic_DNA"/>
</dbReference>
<reference evidence="4" key="1">
    <citation type="submission" date="2021-03" db="EMBL/GenBank/DDBJ databases">
        <title>Isolation of Bacillus subtilis from fermented food sample.</title>
        <authorList>
            <person name="Lakshmanan V."/>
            <person name="Athira K."/>
            <person name="Rajagopal K."/>
        </authorList>
    </citation>
    <scope>NUCLEOTIDE SEQUENCE</scope>
    <source>
        <strain evidence="4">S1</strain>
    </source>
</reference>
<evidence type="ECO:0000313" key="5">
    <source>
        <dbReference type="Proteomes" id="UP000665181"/>
    </source>
</evidence>
<name>A0A8I2B8W3_BACIU</name>
<keyword evidence="4" id="KW-0547">Nucleotide-binding</keyword>
<keyword evidence="4" id="KW-0067">ATP-binding</keyword>
<dbReference type="InterPro" id="IPR001650">
    <property type="entry name" value="Helicase_C-like"/>
</dbReference>
<dbReference type="SUPFAM" id="SSF52540">
    <property type="entry name" value="P-loop containing nucleoside triphosphate hydrolases"/>
    <property type="match status" value="2"/>
</dbReference>
<protein>
    <submittedName>
        <fullName evidence="4">DEAD/DEAH box helicase</fullName>
    </submittedName>
</protein>
<dbReference type="GO" id="GO:0016787">
    <property type="term" value="F:hydrolase activity"/>
    <property type="evidence" value="ECO:0007669"/>
    <property type="project" value="UniProtKB-KW"/>
</dbReference>
<dbReference type="GO" id="GO:0005524">
    <property type="term" value="F:ATP binding"/>
    <property type="evidence" value="ECO:0007669"/>
    <property type="project" value="InterPro"/>
</dbReference>
<comment type="caution">
    <text evidence="4">The sequence shown here is derived from an EMBL/GenBank/DDBJ whole genome shotgun (WGS) entry which is preliminary data.</text>
</comment>
<sequence>MIQVREQYGNLYVRILDTQETFEHTLEKIRYIDGRSFNQLTGEWMFGKESIGDLLRHFDNQIIWNQPLKDILKDCEVEDELVKKHLSWENDDDFKTWNLKPYPYQKVGAHFLADRGRAAIFDGVGLGKTCQIIGAAQILINRGKAKRVLIVTLNSLKRQWAKEIEKFSGESAIAVYGPPAKRKKLIKGFASRQDIRYLVVNYETLRNQQYMDEIKKIQFQVVALDEAQKIKSGVSDKFLGIKPSQNAAACYELDYIPYRFIATATPVQSKAEEIWSLFNFVDPNIFGSWEIFRERFCKYHPRYGITGSQNLGELYYRIAPHFIRRTKEMPEIQQQLPAVTHSHVFLEMTDAQEKLQDSLLGKIEDLKNESRKISGSKVVNGQLLSPEQLKEYYDSMIQGLQTFLVETCDTPELLSHEEASNMSKGIISELGLSEKDIKKSPKLDQLKDFAKQIMNDEPSSKIVIFTEYERMARMIYNQLPNAVLYTGQISDREKENAVQRFREDPNTKIFISTRAGSTGLNLQVANYMIHFDLPYTATEVEQRNGRIDRTGNKFSNITMYYYVMSGSFEEHLIEMLHKKSLLANTILTGQSEKISSRSQDFSKLAFEKLAKKRSKSLQPA</sequence>
<feature type="domain" description="Helicase C-terminal" evidence="3">
    <location>
        <begin position="445"/>
        <end position="602"/>
    </location>
</feature>
<keyword evidence="4" id="KW-0347">Helicase</keyword>
<gene>
    <name evidence="4" type="ORF">J5227_07840</name>
</gene>
<dbReference type="PANTHER" id="PTHR45629">
    <property type="entry name" value="SNF2/RAD54 FAMILY MEMBER"/>
    <property type="match status" value="1"/>
</dbReference>
<dbReference type="RefSeq" id="WP_163190116.1">
    <property type="nucleotide sequence ID" value="NZ_JAGFPW010000005.1"/>
</dbReference>
<dbReference type="Gene3D" id="3.40.50.10810">
    <property type="entry name" value="Tandem AAA-ATPase domain"/>
    <property type="match status" value="1"/>
</dbReference>
<dbReference type="Gene3D" id="3.40.50.300">
    <property type="entry name" value="P-loop containing nucleotide triphosphate hydrolases"/>
    <property type="match status" value="1"/>
</dbReference>
<keyword evidence="1" id="KW-0378">Hydrolase</keyword>
<dbReference type="InterPro" id="IPR000330">
    <property type="entry name" value="SNF2_N"/>
</dbReference>
<dbReference type="InterPro" id="IPR038718">
    <property type="entry name" value="SNF2-like_sf"/>
</dbReference>
<dbReference type="Pfam" id="PF00271">
    <property type="entry name" value="Helicase_C"/>
    <property type="match status" value="1"/>
</dbReference>
<dbReference type="Proteomes" id="UP000665181">
    <property type="component" value="Unassembled WGS sequence"/>
</dbReference>
<dbReference type="SMART" id="SM00490">
    <property type="entry name" value="HELICc"/>
    <property type="match status" value="1"/>
</dbReference>
<dbReference type="PROSITE" id="PS51192">
    <property type="entry name" value="HELICASE_ATP_BIND_1"/>
    <property type="match status" value="1"/>
</dbReference>
<dbReference type="PROSITE" id="PS51194">
    <property type="entry name" value="HELICASE_CTER"/>
    <property type="match status" value="1"/>
</dbReference>
<evidence type="ECO:0000259" key="3">
    <source>
        <dbReference type="PROSITE" id="PS51194"/>
    </source>
</evidence>
<evidence type="ECO:0000313" key="4">
    <source>
        <dbReference type="EMBL" id="MBO3794220.1"/>
    </source>
</evidence>
<dbReference type="GO" id="GO:0004386">
    <property type="term" value="F:helicase activity"/>
    <property type="evidence" value="ECO:0007669"/>
    <property type="project" value="UniProtKB-KW"/>
</dbReference>